<dbReference type="InterPro" id="IPR014245">
    <property type="entry name" value="Spore_III_AF"/>
</dbReference>
<dbReference type="Proteomes" id="UP000570361">
    <property type="component" value="Unassembled WGS sequence"/>
</dbReference>
<keyword evidence="3" id="KW-1185">Reference proteome</keyword>
<evidence type="ECO:0000313" key="3">
    <source>
        <dbReference type="Proteomes" id="UP000570361"/>
    </source>
</evidence>
<dbReference type="EMBL" id="JACHXK010000002">
    <property type="protein sequence ID" value="MBB3109174.1"/>
    <property type="molecule type" value="Genomic_DNA"/>
</dbReference>
<keyword evidence="1" id="KW-1133">Transmembrane helix</keyword>
<evidence type="ECO:0000313" key="2">
    <source>
        <dbReference type="EMBL" id="MBB3109174.1"/>
    </source>
</evidence>
<keyword evidence="1" id="KW-0472">Membrane</keyword>
<keyword evidence="1" id="KW-0812">Transmembrane</keyword>
<dbReference type="RefSeq" id="WP_183598000.1">
    <property type="nucleotide sequence ID" value="NZ_JACHXK010000002.1"/>
</dbReference>
<protein>
    <submittedName>
        <fullName evidence="2">Stage III sporulation protein AF</fullName>
    </submittedName>
</protein>
<accession>A0A7W5AUT7</accession>
<feature type="transmembrane region" description="Helical" evidence="1">
    <location>
        <begin position="6"/>
        <end position="26"/>
    </location>
</feature>
<gene>
    <name evidence="2" type="ORF">FHS18_001226</name>
</gene>
<proteinExistence type="predicted"/>
<dbReference type="Pfam" id="PF09581">
    <property type="entry name" value="Spore_III_AF"/>
    <property type="match status" value="1"/>
</dbReference>
<feature type="transmembrane region" description="Helical" evidence="1">
    <location>
        <begin position="33"/>
        <end position="52"/>
    </location>
</feature>
<evidence type="ECO:0000256" key="1">
    <source>
        <dbReference type="SAM" id="Phobius"/>
    </source>
</evidence>
<reference evidence="2 3" key="1">
    <citation type="submission" date="2020-08" db="EMBL/GenBank/DDBJ databases">
        <title>Genomic Encyclopedia of Type Strains, Phase III (KMG-III): the genomes of soil and plant-associated and newly described type strains.</title>
        <authorList>
            <person name="Whitman W."/>
        </authorList>
    </citation>
    <scope>NUCLEOTIDE SEQUENCE [LARGE SCALE GENOMIC DNA]</scope>
    <source>
        <strain evidence="2 3">CECT 5862</strain>
    </source>
</reference>
<sequence length="242" mass="26232">MLDWLAAWLRQIIAVVLLAGIVDLLLPNKSMQRYVRLVAGLIILLTILSPVMRALQGDFGTKLHESFDAWLDSPNQVKYKMPTLQDIQRDAEELKRKQDKAADALTEARLGEAMVLEIEQRTGLAVQAVQVNLVREDGAAEPAIEQVVVTLATSEEESDKLTAADDIGVTTEEIADVPDIEPITIDAEASQGDQASAPVDQAEEAMASVEEGKMVAIRSVLQESFSINPSLVAVRGSAAEES</sequence>
<organism evidence="2 3">
    <name type="scientific">Paenibacillus phyllosphaerae</name>
    <dbReference type="NCBI Taxonomy" id="274593"/>
    <lineage>
        <taxon>Bacteria</taxon>
        <taxon>Bacillati</taxon>
        <taxon>Bacillota</taxon>
        <taxon>Bacilli</taxon>
        <taxon>Bacillales</taxon>
        <taxon>Paenibacillaceae</taxon>
        <taxon>Paenibacillus</taxon>
    </lineage>
</organism>
<name>A0A7W5AUT7_9BACL</name>
<comment type="caution">
    <text evidence="2">The sequence shown here is derived from an EMBL/GenBank/DDBJ whole genome shotgun (WGS) entry which is preliminary data.</text>
</comment>
<dbReference type="NCBIfam" id="TIGR02896">
    <property type="entry name" value="spore_III_AF"/>
    <property type="match status" value="1"/>
</dbReference>
<dbReference type="AlphaFoldDB" id="A0A7W5AUT7"/>